<sequence>MSQFAKNIDDAVKAIRRMPETITTAGNEPALRLWTILKHTINQHILLFKTFARWADGKAASNIGGNERPFSERIAQYSQQIETKLRPRDHTGLDLFGEIQLSDEDLDVFLKIEEKWICRIPSEITLLILRISVAQCPGSDINHVKSSLAKFLDELSSVEWKSPTSRPKSDCQFPPLVPDTFCFDATKKRIGISRPSRFGCSPLDKFFLRARDVRVAEVSAQTHFREAQAMLDRILGEEDGGVRLDWETAIRPKFLKEYGKGPLQRYEENIWQTIDQNF</sequence>
<dbReference type="AlphaFoldDB" id="A0A6A6H6A9"/>
<accession>A0A6A6H6A9</accession>
<name>A0A6A6H6A9_VIRVR</name>
<proteinExistence type="predicted"/>
<dbReference type="Proteomes" id="UP000800092">
    <property type="component" value="Unassembled WGS sequence"/>
</dbReference>
<protein>
    <submittedName>
        <fullName evidence="1">Uncharacterized protein</fullName>
    </submittedName>
</protein>
<dbReference type="OrthoDB" id="10389154at2759"/>
<gene>
    <name evidence="1" type="ORF">EV356DRAFT_577638</name>
</gene>
<organism evidence="1 2">
    <name type="scientific">Viridothelium virens</name>
    <name type="common">Speckled blister lichen</name>
    <name type="synonym">Trypethelium virens</name>
    <dbReference type="NCBI Taxonomy" id="1048519"/>
    <lineage>
        <taxon>Eukaryota</taxon>
        <taxon>Fungi</taxon>
        <taxon>Dikarya</taxon>
        <taxon>Ascomycota</taxon>
        <taxon>Pezizomycotina</taxon>
        <taxon>Dothideomycetes</taxon>
        <taxon>Dothideomycetes incertae sedis</taxon>
        <taxon>Trypetheliales</taxon>
        <taxon>Trypetheliaceae</taxon>
        <taxon>Viridothelium</taxon>
    </lineage>
</organism>
<evidence type="ECO:0000313" key="2">
    <source>
        <dbReference type="Proteomes" id="UP000800092"/>
    </source>
</evidence>
<evidence type="ECO:0000313" key="1">
    <source>
        <dbReference type="EMBL" id="KAF2233409.1"/>
    </source>
</evidence>
<reference evidence="1" key="1">
    <citation type="journal article" date="2020" name="Stud. Mycol.">
        <title>101 Dothideomycetes genomes: a test case for predicting lifestyles and emergence of pathogens.</title>
        <authorList>
            <person name="Haridas S."/>
            <person name="Albert R."/>
            <person name="Binder M."/>
            <person name="Bloem J."/>
            <person name="Labutti K."/>
            <person name="Salamov A."/>
            <person name="Andreopoulos B."/>
            <person name="Baker S."/>
            <person name="Barry K."/>
            <person name="Bills G."/>
            <person name="Bluhm B."/>
            <person name="Cannon C."/>
            <person name="Castanera R."/>
            <person name="Culley D."/>
            <person name="Daum C."/>
            <person name="Ezra D."/>
            <person name="Gonzalez J."/>
            <person name="Henrissat B."/>
            <person name="Kuo A."/>
            <person name="Liang C."/>
            <person name="Lipzen A."/>
            <person name="Lutzoni F."/>
            <person name="Magnuson J."/>
            <person name="Mondo S."/>
            <person name="Nolan M."/>
            <person name="Ohm R."/>
            <person name="Pangilinan J."/>
            <person name="Park H.-J."/>
            <person name="Ramirez L."/>
            <person name="Alfaro M."/>
            <person name="Sun H."/>
            <person name="Tritt A."/>
            <person name="Yoshinaga Y."/>
            <person name="Zwiers L.-H."/>
            <person name="Turgeon B."/>
            <person name="Goodwin S."/>
            <person name="Spatafora J."/>
            <person name="Crous P."/>
            <person name="Grigoriev I."/>
        </authorList>
    </citation>
    <scope>NUCLEOTIDE SEQUENCE</scope>
    <source>
        <strain evidence="1">Tuck. ex Michener</strain>
    </source>
</reference>
<keyword evidence="2" id="KW-1185">Reference proteome</keyword>
<dbReference type="EMBL" id="ML991807">
    <property type="protein sequence ID" value="KAF2233409.1"/>
    <property type="molecule type" value="Genomic_DNA"/>
</dbReference>